<keyword evidence="4" id="KW-0378">Hydrolase</keyword>
<dbReference type="InterPro" id="IPR008162">
    <property type="entry name" value="Pyrophosphatase"/>
</dbReference>
<keyword evidence="3" id="KW-0479">Metal-binding</keyword>
<dbReference type="STRING" id="1817825.A2720_04525"/>
<dbReference type="GO" id="GO:0006796">
    <property type="term" value="P:phosphate-containing compound metabolic process"/>
    <property type="evidence" value="ECO:0007669"/>
    <property type="project" value="InterPro"/>
</dbReference>
<accession>A0A1F5NSZ5</accession>
<name>A0A1F5NSZ5_9BACT</name>
<dbReference type="AlphaFoldDB" id="A0A1F5NSZ5"/>
<dbReference type="InterPro" id="IPR036649">
    <property type="entry name" value="Pyrophosphatase_sf"/>
</dbReference>
<evidence type="ECO:0000256" key="5">
    <source>
        <dbReference type="ARBA" id="ARBA00022842"/>
    </source>
</evidence>
<dbReference type="Proteomes" id="UP000178892">
    <property type="component" value="Unassembled WGS sequence"/>
</dbReference>
<dbReference type="GO" id="GO:0004427">
    <property type="term" value="F:inorganic diphosphate phosphatase activity"/>
    <property type="evidence" value="ECO:0007669"/>
    <property type="project" value="UniProtKB-EC"/>
</dbReference>
<dbReference type="EC" id="3.6.1.1" evidence="2"/>
<keyword evidence="6" id="KW-0175">Coiled coil</keyword>
<gene>
    <name evidence="7" type="ORF">A2720_04525</name>
</gene>
<evidence type="ECO:0000313" key="7">
    <source>
        <dbReference type="EMBL" id="OGE80796.1"/>
    </source>
</evidence>
<dbReference type="GO" id="GO:0005737">
    <property type="term" value="C:cytoplasm"/>
    <property type="evidence" value="ECO:0007669"/>
    <property type="project" value="InterPro"/>
</dbReference>
<dbReference type="GO" id="GO:0000287">
    <property type="term" value="F:magnesium ion binding"/>
    <property type="evidence" value="ECO:0007669"/>
    <property type="project" value="InterPro"/>
</dbReference>
<sequence>MALKDTPLGSPERFNVIVEIPRGSVDKIEYDENKDKMFVDFVFKKGLRFINNYGFIPQTATGDGDTLDVFILTEKILLSGSIILCRPIAVIKQLDRGVQDDKIIAVPADELERNLTEEEKQKFRDFYAEVARQKQKTVEITGFGDKNEAVEAIRKAIEEIQKAKQSRNTIETDRNKIETYGNK</sequence>
<dbReference type="SUPFAM" id="SSF50324">
    <property type="entry name" value="Inorganic pyrophosphatase"/>
    <property type="match status" value="1"/>
</dbReference>
<evidence type="ECO:0000256" key="1">
    <source>
        <dbReference type="ARBA" id="ARBA00001946"/>
    </source>
</evidence>
<dbReference type="Gene3D" id="3.90.80.10">
    <property type="entry name" value="Inorganic pyrophosphatase"/>
    <property type="match status" value="1"/>
</dbReference>
<comment type="cofactor">
    <cofactor evidence="1">
        <name>Mg(2+)</name>
        <dbReference type="ChEBI" id="CHEBI:18420"/>
    </cofactor>
</comment>
<reference evidence="7 8" key="1">
    <citation type="journal article" date="2016" name="Nat. Commun.">
        <title>Thousands of microbial genomes shed light on interconnected biogeochemical processes in an aquifer system.</title>
        <authorList>
            <person name="Anantharaman K."/>
            <person name="Brown C.T."/>
            <person name="Hug L.A."/>
            <person name="Sharon I."/>
            <person name="Castelle C.J."/>
            <person name="Probst A.J."/>
            <person name="Thomas B.C."/>
            <person name="Singh A."/>
            <person name="Wilkins M.J."/>
            <person name="Karaoz U."/>
            <person name="Brodie E.L."/>
            <person name="Williams K.H."/>
            <person name="Hubbard S.S."/>
            <person name="Banfield J.F."/>
        </authorList>
    </citation>
    <scope>NUCLEOTIDE SEQUENCE [LARGE SCALE GENOMIC DNA]</scope>
</reference>
<evidence type="ECO:0000256" key="3">
    <source>
        <dbReference type="ARBA" id="ARBA00022723"/>
    </source>
</evidence>
<dbReference type="Pfam" id="PF00719">
    <property type="entry name" value="Pyrophosphatase"/>
    <property type="match status" value="1"/>
</dbReference>
<dbReference type="EMBL" id="MFEL01000018">
    <property type="protein sequence ID" value="OGE80796.1"/>
    <property type="molecule type" value="Genomic_DNA"/>
</dbReference>
<evidence type="ECO:0000313" key="8">
    <source>
        <dbReference type="Proteomes" id="UP000178892"/>
    </source>
</evidence>
<evidence type="ECO:0000256" key="6">
    <source>
        <dbReference type="SAM" id="Coils"/>
    </source>
</evidence>
<dbReference type="PANTHER" id="PTHR10286">
    <property type="entry name" value="INORGANIC PYROPHOSPHATASE"/>
    <property type="match status" value="1"/>
</dbReference>
<organism evidence="7 8">
    <name type="scientific">Candidatus Doudnabacteria bacterium RIFCSPHIGHO2_01_FULL_46_24</name>
    <dbReference type="NCBI Taxonomy" id="1817825"/>
    <lineage>
        <taxon>Bacteria</taxon>
        <taxon>Candidatus Doudnaibacteriota</taxon>
    </lineage>
</organism>
<protein>
    <recommendedName>
        <fullName evidence="2">inorganic diphosphatase</fullName>
        <ecNumber evidence="2">3.6.1.1</ecNumber>
    </recommendedName>
</protein>
<evidence type="ECO:0000256" key="4">
    <source>
        <dbReference type="ARBA" id="ARBA00022801"/>
    </source>
</evidence>
<feature type="coiled-coil region" evidence="6">
    <location>
        <begin position="146"/>
        <end position="173"/>
    </location>
</feature>
<comment type="caution">
    <text evidence="7">The sequence shown here is derived from an EMBL/GenBank/DDBJ whole genome shotgun (WGS) entry which is preliminary data.</text>
</comment>
<evidence type="ECO:0000256" key="2">
    <source>
        <dbReference type="ARBA" id="ARBA00012146"/>
    </source>
</evidence>
<proteinExistence type="predicted"/>
<keyword evidence="5" id="KW-0460">Magnesium</keyword>